<evidence type="ECO:0000256" key="4">
    <source>
        <dbReference type="ARBA" id="ARBA00023002"/>
    </source>
</evidence>
<evidence type="ECO:0000259" key="6">
    <source>
        <dbReference type="Pfam" id="PF02558"/>
    </source>
</evidence>
<dbReference type="InterPro" id="IPR050838">
    <property type="entry name" value="Ketopantoate_reductase"/>
</dbReference>
<dbReference type="Proteomes" id="UP000030680">
    <property type="component" value="Unassembled WGS sequence"/>
</dbReference>
<dbReference type="Gene3D" id="3.40.50.720">
    <property type="entry name" value="NAD(P)-binding Rossmann-like Domain"/>
    <property type="match status" value="1"/>
</dbReference>
<dbReference type="InterPro" id="IPR036291">
    <property type="entry name" value="NAD(P)-bd_dom_sf"/>
</dbReference>
<dbReference type="Pfam" id="PF02558">
    <property type="entry name" value="ApbA"/>
    <property type="match status" value="1"/>
</dbReference>
<dbReference type="InterPro" id="IPR008927">
    <property type="entry name" value="6-PGluconate_DH-like_C_sf"/>
</dbReference>
<accession>M2Y5M1</accession>
<dbReference type="EC" id="1.1.1.169" evidence="2"/>
<comment type="similarity">
    <text evidence="1">Belongs to the ketopantoate reductase family.</text>
</comment>
<evidence type="ECO:0000313" key="9">
    <source>
        <dbReference type="Proteomes" id="UP000030680"/>
    </source>
</evidence>
<evidence type="ECO:0000256" key="2">
    <source>
        <dbReference type="ARBA" id="ARBA00013014"/>
    </source>
</evidence>
<organism evidence="8 9">
    <name type="scientific">Galdieria sulphuraria</name>
    <name type="common">Red alga</name>
    <dbReference type="NCBI Taxonomy" id="130081"/>
    <lineage>
        <taxon>Eukaryota</taxon>
        <taxon>Rhodophyta</taxon>
        <taxon>Bangiophyceae</taxon>
        <taxon>Galdieriales</taxon>
        <taxon>Galdieriaceae</taxon>
        <taxon>Galdieria</taxon>
    </lineage>
</organism>
<dbReference type="Gramene" id="EME31148">
    <property type="protein sequence ID" value="EME31148"/>
    <property type="gene ID" value="Gasu_16440"/>
</dbReference>
<dbReference type="GO" id="GO:0015940">
    <property type="term" value="P:pantothenate biosynthetic process"/>
    <property type="evidence" value="ECO:0007669"/>
    <property type="project" value="InterPro"/>
</dbReference>
<dbReference type="EMBL" id="KB454494">
    <property type="protein sequence ID" value="EME31149.1"/>
    <property type="molecule type" value="Genomic_DNA"/>
</dbReference>
<reference evidence="8" key="2">
    <citation type="journal article" date="2013" name="Science">
        <title>Gene Transfer from Bacteria and Archaea Facilitated Evolution of an Extremophilic Eukaryote.</title>
        <authorList>
            <person name="Schoenknecht G."/>
            <person name="Chen W.-H."/>
            <person name="Ternes C.M."/>
            <person name="Barbier G.G."/>
            <person name="Shrestha R.P."/>
            <person name="Stanke M."/>
            <person name="Brautigam A."/>
            <person name="Baker B.J."/>
            <person name="Banfield J.F."/>
            <person name="Garavito R.M."/>
            <person name="Carr K."/>
            <person name="Wilkerson C."/>
            <person name="Rensing S.A."/>
            <person name="Gagneul D."/>
            <person name="Dickenson N.E."/>
            <person name="Oesterhelt C."/>
            <person name="Lercher M.J."/>
            <person name="Weber A.P.M."/>
        </authorList>
    </citation>
    <scope>NUCLEOTIDE SEQUENCE</scope>
    <source>
        <strain evidence="8">074W</strain>
    </source>
</reference>
<name>M2Y5M1_GALSU</name>
<protein>
    <recommendedName>
        <fullName evidence="2">2-dehydropantoate 2-reductase</fullName>
        <ecNumber evidence="2">1.1.1.169</ecNumber>
    </recommendedName>
    <alternativeName>
        <fullName evidence="5">Ketopantoate reductase</fullName>
    </alternativeName>
</protein>
<dbReference type="OrthoDB" id="73846at2759"/>
<sequence length="341" mass="37848">MKRLVVIGNGSLGLWWCFHLSQLQKKSLCKTFLLTRTEESARSISENGVIVEDKTTAECIVEKNNRTILNTSSTVSFHCNSFSNTKQLSKELEDSVDIFLLCVKQYQLKSALENCAELLSPKGMAISFCNGIGNLETVASVVGVNRAAAAVTYEAVQRINSTKIIHWSTGRTVLADTLTNSPELNANIQFLYDVLRQQNLPIELLKSVDARKEIWKKLAVNCVINPLATIIHGRNGLLSDRIPQSLFEGICCEIIMTAERNGVILELDELMAQVLETIRESSNNICSTLQDIQRGRSTEIDALNGAVVRLARNFGLLVPYCETLYHLIKAIEKGQDTNKTA</sequence>
<dbReference type="Pfam" id="PF08546">
    <property type="entry name" value="ApbA_C"/>
    <property type="match status" value="1"/>
</dbReference>
<dbReference type="InterPro" id="IPR013332">
    <property type="entry name" value="KPR_N"/>
</dbReference>
<evidence type="ECO:0000256" key="1">
    <source>
        <dbReference type="ARBA" id="ARBA00007870"/>
    </source>
</evidence>
<dbReference type="AlphaFoldDB" id="M2Y5M1"/>
<dbReference type="Gramene" id="EME31149">
    <property type="protein sequence ID" value="EME31149"/>
    <property type="gene ID" value="Gasu_16440"/>
</dbReference>
<reference evidence="9" key="1">
    <citation type="journal article" date="2013" name="Science">
        <title>Gene transfer from bacteria and archaea facilitated evolution of an extremophilic eukaryote.</title>
        <authorList>
            <person name="Schonknecht G."/>
            <person name="Chen W.H."/>
            <person name="Ternes C.M."/>
            <person name="Barbier G.G."/>
            <person name="Shrestha R.P."/>
            <person name="Stanke M."/>
            <person name="Brautigam A."/>
            <person name="Baker B.J."/>
            <person name="Banfield J.F."/>
            <person name="Garavito R.M."/>
            <person name="Carr K."/>
            <person name="Wilkerson C."/>
            <person name="Rensing S.A."/>
            <person name="Gagneul D."/>
            <person name="Dickenson N.E."/>
            <person name="Oesterhelt C."/>
            <person name="Lercher M.J."/>
            <person name="Weber A.P."/>
        </authorList>
    </citation>
    <scope>NUCLEOTIDE SEQUENCE [LARGE SCALE GENOMIC DNA]</scope>
    <source>
        <strain evidence="9">074W</strain>
    </source>
</reference>
<dbReference type="OMA" id="NANIQFL"/>
<gene>
    <name evidence="8" type="ORF">Gasu_16440</name>
</gene>
<dbReference type="InterPro" id="IPR013752">
    <property type="entry name" value="KPA_reductase"/>
</dbReference>
<evidence type="ECO:0000259" key="7">
    <source>
        <dbReference type="Pfam" id="PF08546"/>
    </source>
</evidence>
<evidence type="ECO:0000313" key="8">
    <source>
        <dbReference type="EMBL" id="EME31149.1"/>
    </source>
</evidence>
<feature type="domain" description="Ketopantoate reductase N-terminal" evidence="6">
    <location>
        <begin position="5"/>
        <end position="176"/>
    </location>
</feature>
<dbReference type="PANTHER" id="PTHR43765:SF2">
    <property type="entry name" value="2-DEHYDROPANTOATE 2-REDUCTASE"/>
    <property type="match status" value="1"/>
</dbReference>
<keyword evidence="9" id="KW-1185">Reference proteome</keyword>
<dbReference type="Gene3D" id="1.10.1040.10">
    <property type="entry name" value="N-(1-d-carboxylethyl)-l-norvaline Dehydrogenase, domain 2"/>
    <property type="match status" value="1"/>
</dbReference>
<dbReference type="GeneID" id="17089821"/>
<keyword evidence="3" id="KW-0521">NADP</keyword>
<evidence type="ECO:0000256" key="5">
    <source>
        <dbReference type="ARBA" id="ARBA00032024"/>
    </source>
</evidence>
<dbReference type="RefSeq" id="XP_005707669.1">
    <property type="nucleotide sequence ID" value="XM_005707612.1"/>
</dbReference>
<dbReference type="InterPro" id="IPR003710">
    <property type="entry name" value="ApbA"/>
</dbReference>
<dbReference type="GO" id="GO:0005737">
    <property type="term" value="C:cytoplasm"/>
    <property type="evidence" value="ECO:0007669"/>
    <property type="project" value="TreeGrafter"/>
</dbReference>
<dbReference type="RefSeq" id="XP_005707668.1">
    <property type="nucleotide sequence ID" value="XM_005707611.1"/>
</dbReference>
<dbReference type="EMBL" id="KB454494">
    <property type="protein sequence ID" value="EME31148.1"/>
    <property type="molecule type" value="Genomic_DNA"/>
</dbReference>
<dbReference type="SUPFAM" id="SSF51735">
    <property type="entry name" value="NAD(P)-binding Rossmann-fold domains"/>
    <property type="match status" value="1"/>
</dbReference>
<feature type="domain" description="Ketopantoate reductase C-terminal" evidence="7">
    <location>
        <begin position="210"/>
        <end position="332"/>
    </location>
</feature>
<dbReference type="GO" id="GO:0008677">
    <property type="term" value="F:2-dehydropantoate 2-reductase activity"/>
    <property type="evidence" value="ECO:0007669"/>
    <property type="project" value="UniProtKB-EC"/>
</dbReference>
<dbReference type="NCBIfam" id="TIGR00745">
    <property type="entry name" value="apbA_panE"/>
    <property type="match status" value="1"/>
</dbReference>
<proteinExistence type="inferred from homology"/>
<evidence type="ECO:0000256" key="3">
    <source>
        <dbReference type="ARBA" id="ARBA00022857"/>
    </source>
</evidence>
<dbReference type="STRING" id="130081.M2Y5M1"/>
<keyword evidence="4 8" id="KW-0560">Oxidoreductase</keyword>
<dbReference type="InterPro" id="IPR013328">
    <property type="entry name" value="6PGD_dom2"/>
</dbReference>
<dbReference type="GO" id="GO:0050661">
    <property type="term" value="F:NADP binding"/>
    <property type="evidence" value="ECO:0007669"/>
    <property type="project" value="TreeGrafter"/>
</dbReference>
<dbReference type="SUPFAM" id="SSF48179">
    <property type="entry name" value="6-phosphogluconate dehydrogenase C-terminal domain-like"/>
    <property type="match status" value="1"/>
</dbReference>
<dbReference type="PANTHER" id="PTHR43765">
    <property type="entry name" value="2-DEHYDROPANTOATE 2-REDUCTASE-RELATED"/>
    <property type="match status" value="1"/>
</dbReference>
<dbReference type="KEGG" id="gsl:Gasu_16440"/>